<dbReference type="InterPro" id="IPR054059">
    <property type="entry name" value="MORF/ORRM1/DAG-like_MORF"/>
</dbReference>
<keyword evidence="4" id="KW-1185">Reference proteome</keyword>
<dbReference type="PANTHER" id="PTHR31346">
    <property type="entry name" value="MULTIPLE ORGANELLAR RNA EDITING FACTOR 2, CHLOROPLASTIC-RELATED-RELATED"/>
    <property type="match status" value="1"/>
</dbReference>
<gene>
    <name evidence="3" type="ORF">ILEXP_LOCUS49821</name>
</gene>
<dbReference type="GO" id="GO:0016070">
    <property type="term" value="P:RNA metabolic process"/>
    <property type="evidence" value="ECO:0007669"/>
    <property type="project" value="UniProtKB-ARBA"/>
</dbReference>
<evidence type="ECO:0000313" key="4">
    <source>
        <dbReference type="Proteomes" id="UP001642360"/>
    </source>
</evidence>
<proteinExistence type="predicted"/>
<reference evidence="3 4" key="1">
    <citation type="submission" date="2024-02" db="EMBL/GenBank/DDBJ databases">
        <authorList>
            <person name="Vignale AGUSTIN F."/>
            <person name="Sosa J E."/>
            <person name="Modenutti C."/>
        </authorList>
    </citation>
    <scope>NUCLEOTIDE SEQUENCE [LARGE SCALE GENOMIC DNA]</scope>
</reference>
<keyword evidence="1" id="KW-0809">Transit peptide</keyword>
<organism evidence="3 4">
    <name type="scientific">Ilex paraguariensis</name>
    <name type="common">yerba mate</name>
    <dbReference type="NCBI Taxonomy" id="185542"/>
    <lineage>
        <taxon>Eukaryota</taxon>
        <taxon>Viridiplantae</taxon>
        <taxon>Streptophyta</taxon>
        <taxon>Embryophyta</taxon>
        <taxon>Tracheophyta</taxon>
        <taxon>Spermatophyta</taxon>
        <taxon>Magnoliopsida</taxon>
        <taxon>eudicotyledons</taxon>
        <taxon>Gunneridae</taxon>
        <taxon>Pentapetalae</taxon>
        <taxon>asterids</taxon>
        <taxon>campanulids</taxon>
        <taxon>Aquifoliales</taxon>
        <taxon>Aquifoliaceae</taxon>
        <taxon>Ilex</taxon>
    </lineage>
</organism>
<evidence type="ECO:0000256" key="1">
    <source>
        <dbReference type="ARBA" id="ARBA00022946"/>
    </source>
</evidence>
<evidence type="ECO:0000259" key="2">
    <source>
        <dbReference type="Pfam" id="PF21864"/>
    </source>
</evidence>
<name>A0ABC8UFU5_9AQUA</name>
<protein>
    <recommendedName>
        <fullName evidence="2">MORF/ORRM1/DAG-like MORF domain-containing protein</fullName>
    </recommendedName>
</protein>
<feature type="domain" description="MORF/ORRM1/DAG-like MORF" evidence="2">
    <location>
        <begin position="80"/>
        <end position="171"/>
    </location>
</feature>
<dbReference type="PANTHER" id="PTHR31346:SF12">
    <property type="entry name" value="MULTIPLE ORGANELLAR RNA EDITING FACTOR 7, MITOCHONDRIAL"/>
    <property type="match status" value="1"/>
</dbReference>
<comment type="caution">
    <text evidence="3">The sequence shown here is derived from an EMBL/GenBank/DDBJ whole genome shotgun (WGS) entry which is preliminary data.</text>
</comment>
<dbReference type="Proteomes" id="UP001642360">
    <property type="component" value="Unassembled WGS sequence"/>
</dbReference>
<accession>A0ABC8UFU5</accession>
<dbReference type="InterPro" id="IPR039206">
    <property type="entry name" value="MORF/ORRM1/DAG-like"/>
</dbReference>
<sequence>MNRSCVIGNPLKLTAVVAQYLKPHLNVTSHLNVPVSCHYPPLISAIRRFFTNDSATKNSPPHTQNSELNRVETLVDGCDYEHWLVVMEPPEGYPLRDQIVHHYIRTLAMALGSEEEATKSIYSVSTKYYYAFGCKIPENWTHKIKSLPNVRWVLPDSYLCRRENDYGGEPFIDGEMVAYDEKYHADWLRKLHDDECKKRTRSRKGKRKEKK</sequence>
<dbReference type="Pfam" id="PF21864">
    <property type="entry name" value="MORF_dom"/>
    <property type="match status" value="1"/>
</dbReference>
<dbReference type="EMBL" id="CAUOFW020007613">
    <property type="protein sequence ID" value="CAK9179871.1"/>
    <property type="molecule type" value="Genomic_DNA"/>
</dbReference>
<evidence type="ECO:0000313" key="3">
    <source>
        <dbReference type="EMBL" id="CAK9179871.1"/>
    </source>
</evidence>
<dbReference type="AlphaFoldDB" id="A0ABC8UFU5"/>